<feature type="compositionally biased region" description="Polar residues" evidence="1">
    <location>
        <begin position="20"/>
        <end position="33"/>
    </location>
</feature>
<feature type="region of interest" description="Disordered" evidence="1">
    <location>
        <begin position="1"/>
        <end position="34"/>
    </location>
</feature>
<dbReference type="AlphaFoldDB" id="A0A2T2ZX40"/>
<dbReference type="Proteomes" id="UP000241462">
    <property type="component" value="Unassembled WGS sequence"/>
</dbReference>
<keyword evidence="4" id="KW-1185">Reference proteome</keyword>
<sequence>MACGPGGCGGDPRMPHSPPVNLNSNSGNSSYRIQNGRLMPTRSQRYQRRFSPLLHRISRLLQHPMQISFRELCILILVVYGLLYRGYIAASDIGTLLFEQSVSALDFVCFQRSVGGCMLEVWWILLQVLGRWAGEVVPWGIVAVVVVFLAEEVVLRRRG</sequence>
<gene>
    <name evidence="3" type="ORF">BD289DRAFT_443457</name>
</gene>
<organism evidence="3 4">
    <name type="scientific">Coniella lustricola</name>
    <dbReference type="NCBI Taxonomy" id="2025994"/>
    <lineage>
        <taxon>Eukaryota</taxon>
        <taxon>Fungi</taxon>
        <taxon>Dikarya</taxon>
        <taxon>Ascomycota</taxon>
        <taxon>Pezizomycotina</taxon>
        <taxon>Sordariomycetes</taxon>
        <taxon>Sordariomycetidae</taxon>
        <taxon>Diaporthales</taxon>
        <taxon>Schizoparmaceae</taxon>
        <taxon>Coniella</taxon>
    </lineage>
</organism>
<evidence type="ECO:0000313" key="3">
    <source>
        <dbReference type="EMBL" id="PSR78737.1"/>
    </source>
</evidence>
<dbReference type="EMBL" id="KZ678594">
    <property type="protein sequence ID" value="PSR78737.1"/>
    <property type="molecule type" value="Genomic_DNA"/>
</dbReference>
<proteinExistence type="predicted"/>
<evidence type="ECO:0000256" key="2">
    <source>
        <dbReference type="SAM" id="Phobius"/>
    </source>
</evidence>
<evidence type="ECO:0000256" key="1">
    <source>
        <dbReference type="SAM" id="MobiDB-lite"/>
    </source>
</evidence>
<reference evidence="3 4" key="1">
    <citation type="journal article" date="2018" name="Mycol. Prog.">
        <title>Coniella lustricola, a new species from submerged detritus.</title>
        <authorList>
            <person name="Raudabaugh D.B."/>
            <person name="Iturriaga T."/>
            <person name="Carver A."/>
            <person name="Mondo S."/>
            <person name="Pangilinan J."/>
            <person name="Lipzen A."/>
            <person name="He G."/>
            <person name="Amirebrahimi M."/>
            <person name="Grigoriev I.V."/>
            <person name="Miller A.N."/>
        </authorList>
    </citation>
    <scope>NUCLEOTIDE SEQUENCE [LARGE SCALE GENOMIC DNA]</scope>
    <source>
        <strain evidence="3 4">B22-T-1</strain>
    </source>
</reference>
<keyword evidence="2" id="KW-0472">Membrane</keyword>
<name>A0A2T2ZX40_9PEZI</name>
<dbReference type="InParanoid" id="A0A2T2ZX40"/>
<feature type="transmembrane region" description="Helical" evidence="2">
    <location>
        <begin position="69"/>
        <end position="88"/>
    </location>
</feature>
<feature type="compositionally biased region" description="Gly residues" evidence="1">
    <location>
        <begin position="1"/>
        <end position="10"/>
    </location>
</feature>
<feature type="transmembrane region" description="Helical" evidence="2">
    <location>
        <begin position="136"/>
        <end position="155"/>
    </location>
</feature>
<keyword evidence="2" id="KW-1133">Transmembrane helix</keyword>
<keyword evidence="2" id="KW-0812">Transmembrane</keyword>
<accession>A0A2T2ZX40</accession>
<evidence type="ECO:0000313" key="4">
    <source>
        <dbReference type="Proteomes" id="UP000241462"/>
    </source>
</evidence>
<protein>
    <submittedName>
        <fullName evidence="3">Uncharacterized protein</fullName>
    </submittedName>
</protein>